<comment type="caution">
    <text evidence="4">The sequence shown here is derived from an EMBL/GenBank/DDBJ whole genome shotgun (WGS) entry which is preliminary data.</text>
</comment>
<keyword evidence="5" id="KW-1185">Reference proteome</keyword>
<dbReference type="Gene3D" id="2.60.40.380">
    <property type="entry name" value="Purple acid phosphatase-like, N-terminal"/>
    <property type="match status" value="1"/>
</dbReference>
<evidence type="ECO:0000313" key="4">
    <source>
        <dbReference type="EMBL" id="THU02809.1"/>
    </source>
</evidence>
<dbReference type="Proteomes" id="UP000308917">
    <property type="component" value="Unassembled WGS sequence"/>
</dbReference>
<proteinExistence type="predicted"/>
<dbReference type="CDD" id="cd07389">
    <property type="entry name" value="MPP_PhoD"/>
    <property type="match status" value="1"/>
</dbReference>
<dbReference type="InterPro" id="IPR032093">
    <property type="entry name" value="PhoD_N"/>
</dbReference>
<evidence type="ECO:0000259" key="3">
    <source>
        <dbReference type="Pfam" id="PF16655"/>
    </source>
</evidence>
<dbReference type="InterPro" id="IPR018946">
    <property type="entry name" value="PhoD-like_MPP"/>
</dbReference>
<dbReference type="InterPro" id="IPR038607">
    <property type="entry name" value="PhoD-like_sf"/>
</dbReference>
<accession>A0A4S8F6T5</accession>
<dbReference type="PROSITE" id="PS51257">
    <property type="entry name" value="PROKAR_LIPOPROTEIN"/>
    <property type="match status" value="1"/>
</dbReference>
<evidence type="ECO:0000256" key="1">
    <source>
        <dbReference type="SAM" id="SignalP"/>
    </source>
</evidence>
<sequence>MAKSSTNRRTFIIRLSSISTALAAGSVLSACGAGSEDDDASSSAVPISFRYGVASGDPLSDRVVLWTHAKYGDFDAISDDVELTWEIATDAGFTTIVSQGKTTAAASQSHTTKVDATGLRPGTSYFFRFRHGSNLSPVGQTRTLPAAGVQNVKLAVLSCSNYPAGYFHVYAEARRSGAEYALHLGDYLYEYEAGGYASQDAQALNRMVEPPHEIISLDDYRRRYAQYRTDPDLKQLHASMPMIAIWDDHEIANDAWTDGAENHNKATEGSYAQRVAAALKAYHEWMPIRLDASGVQSKIWRSFDFGNLLSLHMLETRLTARNEPVSISDLANPATAAQAQAELVSPTRQMIGQEQQAWLAQQLQNSNATWQVLGQQVLMARMEFPASILQHLNAENMDATAQQAAIAAIQAYLTAKATAAQAPQLLTPEQAALLDPSLNPKIGYNLDAWDGYPAAREAIFQTAYQLGKPLVVLAGDTHNAWHSDLILLDGTTKVGEEFATSSVSSPGFEAYLSGIDPALIQQAFLGVIDSLKFLETQKRGFLLMEFTPEAATGSWHAVDTVKSRNYQAQQLHTASMLG</sequence>
<dbReference type="PANTHER" id="PTHR43606:SF2">
    <property type="entry name" value="ALKALINE PHOSPHATASE FAMILY PROTEIN (AFU_ORTHOLOGUE AFUA_5G03860)"/>
    <property type="match status" value="1"/>
</dbReference>
<dbReference type="RefSeq" id="WP_136573009.1">
    <property type="nucleotide sequence ID" value="NZ_STFG01000005.1"/>
</dbReference>
<feature type="domain" description="PhoD-like phosphatase metallophosphatase" evidence="2">
    <location>
        <begin position="154"/>
        <end position="555"/>
    </location>
</feature>
<dbReference type="InterPro" id="IPR029052">
    <property type="entry name" value="Metallo-depent_PP-like"/>
</dbReference>
<keyword evidence="1" id="KW-0732">Signal</keyword>
<dbReference type="SUPFAM" id="SSF56300">
    <property type="entry name" value="Metallo-dependent phosphatases"/>
    <property type="match status" value="1"/>
</dbReference>
<evidence type="ECO:0000259" key="2">
    <source>
        <dbReference type="Pfam" id="PF09423"/>
    </source>
</evidence>
<dbReference type="EMBL" id="STFG01000005">
    <property type="protein sequence ID" value="THU02809.1"/>
    <property type="molecule type" value="Genomic_DNA"/>
</dbReference>
<protein>
    <submittedName>
        <fullName evidence="4">Alkaline phosphatase</fullName>
    </submittedName>
</protein>
<name>A0A4S8F6T5_9BURK</name>
<feature type="domain" description="Phospholipase D N-terminal" evidence="3">
    <location>
        <begin position="52"/>
        <end position="143"/>
    </location>
</feature>
<evidence type="ECO:0000313" key="5">
    <source>
        <dbReference type="Proteomes" id="UP000308917"/>
    </source>
</evidence>
<feature type="chain" id="PRO_5020182135" evidence="1">
    <location>
        <begin position="24"/>
        <end position="578"/>
    </location>
</feature>
<dbReference type="Gene3D" id="3.60.21.70">
    <property type="entry name" value="PhoD-like phosphatase"/>
    <property type="match status" value="1"/>
</dbReference>
<dbReference type="OrthoDB" id="327733at2"/>
<dbReference type="AlphaFoldDB" id="A0A4S8F6T5"/>
<gene>
    <name evidence="4" type="ORF">E9531_06830</name>
</gene>
<reference evidence="4 5" key="1">
    <citation type="journal article" date="2015" name="Antonie Van Leeuwenhoek">
        <title>Lampropedia puyangensis sp. nov., isolated from symptomatic bark of Populus ? euramericana canker and emended description of Lampropedia hyalina (Ehrenberg 1832) Lee et al. 2004.</title>
        <authorList>
            <person name="Li Y."/>
            <person name="Wang T."/>
            <person name="Piao C.G."/>
            <person name="Wang L.F."/>
            <person name="Tian G.Z."/>
            <person name="Zhu T.H."/>
            <person name="Guo M.W."/>
        </authorList>
    </citation>
    <scope>NUCLEOTIDE SEQUENCE [LARGE SCALE GENOMIC DNA]</scope>
    <source>
        <strain evidence="4 5">2-bin</strain>
    </source>
</reference>
<dbReference type="InterPro" id="IPR052900">
    <property type="entry name" value="Phospholipid_Metab_Enz"/>
</dbReference>
<dbReference type="Pfam" id="PF16655">
    <property type="entry name" value="PhoD_N"/>
    <property type="match status" value="1"/>
</dbReference>
<dbReference type="PANTHER" id="PTHR43606">
    <property type="entry name" value="PHOSPHATASE, PUTATIVE (AFU_ORTHOLOGUE AFUA_6G08710)-RELATED"/>
    <property type="match status" value="1"/>
</dbReference>
<organism evidence="4 5">
    <name type="scientific">Lampropedia puyangensis</name>
    <dbReference type="NCBI Taxonomy" id="1330072"/>
    <lineage>
        <taxon>Bacteria</taxon>
        <taxon>Pseudomonadati</taxon>
        <taxon>Pseudomonadota</taxon>
        <taxon>Betaproteobacteria</taxon>
        <taxon>Burkholderiales</taxon>
        <taxon>Comamonadaceae</taxon>
        <taxon>Lampropedia</taxon>
    </lineage>
</organism>
<dbReference type="Pfam" id="PF09423">
    <property type="entry name" value="PhoD"/>
    <property type="match status" value="1"/>
</dbReference>
<feature type="signal peptide" evidence="1">
    <location>
        <begin position="1"/>
        <end position="23"/>
    </location>
</feature>